<feature type="binding site" evidence="5">
    <location>
        <position position="48"/>
    </location>
    <ligand>
        <name>Mg(2+)</name>
        <dbReference type="ChEBI" id="CHEBI:18420"/>
    </ligand>
</feature>
<dbReference type="SUPFAM" id="SSF55811">
    <property type="entry name" value="Nudix"/>
    <property type="match status" value="1"/>
</dbReference>
<sequence>MLPINTFKTIIENTPLVSIDLVVYNQKNEVLLGKRNNRPAQGYWFVPGGRILKDESIAVAFRRLTLNELGAEFSISDAQLIGPFEHFYTDNVTDEEFSTHYVTLGYRLLIDDALLALPKEQHDDYNWFTVEQVLEHPQVHKHARWYFEPQGKKTLIS</sequence>
<dbReference type="PANTHER" id="PTHR43046:SF12">
    <property type="entry name" value="GDP-MANNOSE MANNOSYL HYDROLASE"/>
    <property type="match status" value="1"/>
</dbReference>
<dbReference type="GO" id="GO:0046872">
    <property type="term" value="F:metal ion binding"/>
    <property type="evidence" value="ECO:0007669"/>
    <property type="project" value="UniProtKB-KW"/>
</dbReference>
<dbReference type="PROSITE" id="PS51462">
    <property type="entry name" value="NUDIX"/>
    <property type="match status" value="1"/>
</dbReference>
<organism evidence="8 9">
    <name type="scientific">Vibrio aestuarianus</name>
    <dbReference type="NCBI Taxonomy" id="28171"/>
    <lineage>
        <taxon>Bacteria</taxon>
        <taxon>Pseudomonadati</taxon>
        <taxon>Pseudomonadota</taxon>
        <taxon>Gammaproteobacteria</taxon>
        <taxon>Vibrionales</taxon>
        <taxon>Vibrionaceae</taxon>
        <taxon>Vibrio</taxon>
    </lineage>
</organism>
<dbReference type="CDD" id="cd03430">
    <property type="entry name" value="NUDIX_GDPMH_NudD"/>
    <property type="match status" value="1"/>
</dbReference>
<evidence type="ECO:0000313" key="8">
    <source>
        <dbReference type="EMBL" id="MDE1243139.1"/>
    </source>
</evidence>
<dbReference type="EMBL" id="JAKNBA010000024">
    <property type="protein sequence ID" value="MDE1243139.1"/>
    <property type="molecule type" value="Genomic_DNA"/>
</dbReference>
<accession>A0A9X4F2G8</accession>
<protein>
    <submittedName>
        <fullName evidence="8">GDP-mannose mannosyl hydrolase</fullName>
    </submittedName>
</protein>
<dbReference type="GO" id="GO:0008727">
    <property type="term" value="F:GDP-mannose mannosyl hydrolase activity"/>
    <property type="evidence" value="ECO:0007669"/>
    <property type="project" value="InterPro"/>
</dbReference>
<feature type="binding site" evidence="5">
    <location>
        <position position="68"/>
    </location>
    <ligand>
        <name>Mg(2+)</name>
        <dbReference type="ChEBI" id="CHEBI:18420"/>
    </ligand>
</feature>
<evidence type="ECO:0000256" key="4">
    <source>
        <dbReference type="PIRSR" id="PIRSR037599-1"/>
    </source>
</evidence>
<feature type="binding site" evidence="5">
    <location>
        <position position="121"/>
    </location>
    <ligand>
        <name>Mg(2+)</name>
        <dbReference type="ChEBI" id="CHEBI:18420"/>
    </ligand>
</feature>
<feature type="site" description="Critical for catalysis" evidence="4">
    <location>
        <position position="122"/>
    </location>
</feature>
<dbReference type="PIRSF" id="PIRSF037599">
    <property type="entry name" value="GDPMH"/>
    <property type="match status" value="1"/>
</dbReference>
<evidence type="ECO:0000256" key="1">
    <source>
        <dbReference type="ARBA" id="ARBA00022723"/>
    </source>
</evidence>
<evidence type="ECO:0000313" key="9">
    <source>
        <dbReference type="Proteomes" id="UP001140979"/>
    </source>
</evidence>
<name>A0A9X4F2G8_9VIBR</name>
<dbReference type="PANTHER" id="PTHR43046">
    <property type="entry name" value="GDP-MANNOSE MANNOSYL HYDROLASE"/>
    <property type="match status" value="1"/>
</dbReference>
<dbReference type="InterPro" id="IPR000086">
    <property type="entry name" value="NUDIX_hydrolase_dom"/>
</dbReference>
<dbReference type="Proteomes" id="UP001140979">
    <property type="component" value="Unassembled WGS sequence"/>
</dbReference>
<feature type="domain" description="Nudix hydrolase" evidence="7">
    <location>
        <begin position="12"/>
        <end position="152"/>
    </location>
</feature>
<comment type="cofactor">
    <cofactor evidence="5">
        <name>Mg(2+)</name>
        <dbReference type="ChEBI" id="CHEBI:18420"/>
    </cofactor>
    <text evidence="5">Binds 1 Mg(2+) ion per subunit.</text>
</comment>
<keyword evidence="3 5" id="KW-0460">Magnesium</keyword>
<dbReference type="NCBIfam" id="NF011963">
    <property type="entry name" value="PRK15434.1"/>
    <property type="match status" value="1"/>
</dbReference>
<keyword evidence="1 5" id="KW-0479">Metal-binding</keyword>
<evidence type="ECO:0000256" key="2">
    <source>
        <dbReference type="ARBA" id="ARBA00022801"/>
    </source>
</evidence>
<evidence type="ECO:0000256" key="5">
    <source>
        <dbReference type="PIRSR" id="PIRSR037599-3"/>
    </source>
</evidence>
<dbReference type="InterPro" id="IPR015797">
    <property type="entry name" value="NUDIX_hydrolase-like_dom_sf"/>
</dbReference>
<dbReference type="Pfam" id="PF00293">
    <property type="entry name" value="NUDIX"/>
    <property type="match status" value="1"/>
</dbReference>
<reference evidence="8" key="1">
    <citation type="submission" date="2022-02" db="EMBL/GenBank/DDBJ databases">
        <title>Emergence and expansion in Europe of a Vibrio aestuarianus clonal complex pathogenic for oysters.</title>
        <authorList>
            <person name="Mesnil A."/>
            <person name="Travers M.-A."/>
        </authorList>
    </citation>
    <scope>NUCLEOTIDE SEQUENCE</scope>
    <source>
        <strain evidence="8">19_064_11T1</strain>
    </source>
</reference>
<dbReference type="AlphaFoldDB" id="A0A9X4F2G8"/>
<evidence type="ECO:0000256" key="3">
    <source>
        <dbReference type="ARBA" id="ARBA00022842"/>
    </source>
</evidence>
<feature type="short sequence motif" description="Nudix box" evidence="6">
    <location>
        <begin position="49"/>
        <end position="70"/>
    </location>
</feature>
<evidence type="ECO:0000259" key="7">
    <source>
        <dbReference type="PROSITE" id="PS51462"/>
    </source>
</evidence>
<gene>
    <name evidence="8" type="ORF">L9W94_13475</name>
</gene>
<dbReference type="RefSeq" id="WP_171980898.1">
    <property type="nucleotide sequence ID" value="NZ_JAAKZK010000076.1"/>
</dbReference>
<proteinExistence type="predicted"/>
<evidence type="ECO:0000256" key="6">
    <source>
        <dbReference type="PIRSR" id="PIRSR037599-4"/>
    </source>
</evidence>
<dbReference type="Gene3D" id="3.90.79.10">
    <property type="entry name" value="Nucleoside Triphosphate Pyrophosphohydrolase"/>
    <property type="match status" value="1"/>
</dbReference>
<keyword evidence="2 8" id="KW-0378">Hydrolase</keyword>
<dbReference type="InterPro" id="IPR033715">
    <property type="entry name" value="GDPMH"/>
</dbReference>
<comment type="caution">
    <text evidence="8">The sequence shown here is derived from an EMBL/GenBank/DDBJ whole genome shotgun (WGS) entry which is preliminary data.</text>
</comment>